<keyword evidence="1" id="KW-0732">Signal</keyword>
<dbReference type="AlphaFoldDB" id="A0A2T7A2E4"/>
<feature type="signal peptide" evidence="1">
    <location>
        <begin position="1"/>
        <end position="19"/>
    </location>
</feature>
<organism evidence="2 3">
    <name type="scientific">Tuber borchii</name>
    <name type="common">White truffle</name>
    <dbReference type="NCBI Taxonomy" id="42251"/>
    <lineage>
        <taxon>Eukaryota</taxon>
        <taxon>Fungi</taxon>
        <taxon>Dikarya</taxon>
        <taxon>Ascomycota</taxon>
        <taxon>Pezizomycotina</taxon>
        <taxon>Pezizomycetes</taxon>
        <taxon>Pezizales</taxon>
        <taxon>Tuberaceae</taxon>
        <taxon>Tuber</taxon>
    </lineage>
</organism>
<evidence type="ECO:0000313" key="3">
    <source>
        <dbReference type="Proteomes" id="UP000244722"/>
    </source>
</evidence>
<dbReference type="OrthoDB" id="5276978at2759"/>
<keyword evidence="3" id="KW-1185">Reference proteome</keyword>
<feature type="chain" id="PRO_5015564274" description="Chitin-binding type-4 domain-containing protein" evidence="1">
    <location>
        <begin position="20"/>
        <end position="329"/>
    </location>
</feature>
<dbReference type="STRING" id="42251.A0A2T7A2E4"/>
<comment type="caution">
    <text evidence="2">The sequence shown here is derived from an EMBL/GenBank/DDBJ whole genome shotgun (WGS) entry which is preliminary data.</text>
</comment>
<dbReference type="EMBL" id="NESQ01000037">
    <property type="protein sequence ID" value="PUU81898.1"/>
    <property type="molecule type" value="Genomic_DNA"/>
</dbReference>
<evidence type="ECO:0000256" key="1">
    <source>
        <dbReference type="SAM" id="SignalP"/>
    </source>
</evidence>
<proteinExistence type="predicted"/>
<dbReference type="PANTHER" id="PTHR35559:SF1">
    <property type="entry name" value="CHITIN-BINDING TYPE-4 DOMAIN-CONTAINING PROTEIN"/>
    <property type="match status" value="1"/>
</dbReference>
<protein>
    <recommendedName>
        <fullName evidence="4">Chitin-binding type-4 domain-containing protein</fullName>
    </recommendedName>
</protein>
<sequence>MKSFQLASLISLLAASASAHSWLECVDTQVSNYDAAKANPSLDVQQTCNGYPRNKVSNGDWIQESQTYLWDLNNVSLNPDGLACRPSQTNTYPAGVPMTTARPGQNLRLRHWGNGHSRYDMGSPLHKDPGVVRLYHAGKKETDLKLKSDLVEQNWVRGAQANFSADAIIQITGNQMNEKANYFDWTVPSNLEDGRQSFIWVWAWGPAVTSNSANFNPATDYNNALLNSWTTCFDIMIVGSSATTSADTAGSSGSSTPSTDTCSKTCLKGGMAQYPCTGSDCPPCWYVSGGTTNCFEYGKDGTCPFGGAYDCKKNIQTRGATRFERTPFE</sequence>
<accession>A0A2T7A2E4</accession>
<evidence type="ECO:0008006" key="4">
    <source>
        <dbReference type="Google" id="ProtNLM"/>
    </source>
</evidence>
<reference evidence="2 3" key="1">
    <citation type="submission" date="2017-04" db="EMBL/GenBank/DDBJ databases">
        <title>Draft genome sequence of Tuber borchii Vittad., a whitish edible truffle.</title>
        <authorList>
            <consortium name="DOE Joint Genome Institute"/>
            <person name="Murat C."/>
            <person name="Kuo A."/>
            <person name="Barry K.W."/>
            <person name="Clum A."/>
            <person name="Dockter R.B."/>
            <person name="Fauchery L."/>
            <person name="Iotti M."/>
            <person name="Kohler A."/>
            <person name="Labutti K."/>
            <person name="Lindquist E.A."/>
            <person name="Lipzen A."/>
            <person name="Ohm R.A."/>
            <person name="Wang M."/>
            <person name="Grigoriev I.V."/>
            <person name="Zambonelli A."/>
            <person name="Martin F.M."/>
        </authorList>
    </citation>
    <scope>NUCLEOTIDE SEQUENCE [LARGE SCALE GENOMIC DNA]</scope>
    <source>
        <strain evidence="2 3">Tbo3840</strain>
    </source>
</reference>
<name>A0A2T7A2E4_TUBBO</name>
<evidence type="ECO:0000313" key="2">
    <source>
        <dbReference type="EMBL" id="PUU81898.1"/>
    </source>
</evidence>
<gene>
    <name evidence="2" type="ORF">B9Z19DRAFT_1062307</name>
</gene>
<dbReference type="Proteomes" id="UP000244722">
    <property type="component" value="Unassembled WGS sequence"/>
</dbReference>
<dbReference type="PANTHER" id="PTHR35559">
    <property type="entry name" value="CHITIN-BINDING TYPE-4 DOMAIN-CONTAINING PROTEIN"/>
    <property type="match status" value="1"/>
</dbReference>